<comment type="pathway">
    <text evidence="3">Cofactor biosynthesis; coenzyme A biosynthesis; CoA from (R)-pantothenate: step 5/5.</text>
</comment>
<comment type="caution">
    <text evidence="5">The sequence shown here is derived from an EMBL/GenBank/DDBJ whole genome shotgun (WGS) entry which is preliminary data.</text>
</comment>
<keyword evidence="2 3" id="KW-0067">ATP-binding</keyword>
<comment type="catalytic activity">
    <reaction evidence="3">
        <text>3'-dephospho-CoA + ATP = ADP + CoA + H(+)</text>
        <dbReference type="Rhea" id="RHEA:18245"/>
        <dbReference type="ChEBI" id="CHEBI:15378"/>
        <dbReference type="ChEBI" id="CHEBI:30616"/>
        <dbReference type="ChEBI" id="CHEBI:57287"/>
        <dbReference type="ChEBI" id="CHEBI:57328"/>
        <dbReference type="ChEBI" id="CHEBI:456216"/>
        <dbReference type="EC" id="2.7.1.24"/>
    </reaction>
</comment>
<evidence type="ECO:0000256" key="4">
    <source>
        <dbReference type="NCBIfam" id="TIGR00152"/>
    </source>
</evidence>
<dbReference type="InterPro" id="IPR001977">
    <property type="entry name" value="Depp_CoAkinase"/>
</dbReference>
<accession>A0ABU7RAJ0</accession>
<organism evidence="5 6">
    <name type="scientific">Olsenella absiana</name>
    <dbReference type="NCBI Taxonomy" id="3115222"/>
    <lineage>
        <taxon>Bacteria</taxon>
        <taxon>Bacillati</taxon>
        <taxon>Actinomycetota</taxon>
        <taxon>Coriobacteriia</taxon>
        <taxon>Coriobacteriales</taxon>
        <taxon>Atopobiaceae</taxon>
        <taxon>Olsenella</taxon>
    </lineage>
</organism>
<dbReference type="EC" id="2.7.1.24" evidence="3 4"/>
<dbReference type="HAMAP" id="MF_00376">
    <property type="entry name" value="Dephospho_CoA_kinase"/>
    <property type="match status" value="1"/>
</dbReference>
<dbReference type="NCBIfam" id="TIGR00152">
    <property type="entry name" value="dephospho-CoA kinase"/>
    <property type="match status" value="1"/>
</dbReference>
<sequence>MYEVLLAGGTASGKSTVARELERLGARRIDLDQVSRDVCAVGSEVCRRLAEAFGADVLDPRTGELDRALLARRAFSSEESTRELEAIELPAIGEELARRVRTAGDGVVVVEVPLLDRVEDMLYDVDEVVCVTCPLEVRRRRACGRGMDPADFDRRVAHQPSDEYLRAHADTVLDNSGDEEALVARVGAWWEERERAGWPRGGWARGCWRRA</sequence>
<evidence type="ECO:0000256" key="3">
    <source>
        <dbReference type="HAMAP-Rule" id="MF_00376"/>
    </source>
</evidence>
<dbReference type="InterPro" id="IPR027417">
    <property type="entry name" value="P-loop_NTPase"/>
</dbReference>
<keyword evidence="3 5" id="KW-0808">Transferase</keyword>
<name>A0ABU7RAJ0_9ACTN</name>
<evidence type="ECO:0000313" key="5">
    <source>
        <dbReference type="EMBL" id="MEE6147621.1"/>
    </source>
</evidence>
<comment type="subcellular location">
    <subcellularLocation>
        <location evidence="3">Cytoplasm</location>
    </subcellularLocation>
</comment>
<dbReference type="RefSeq" id="WP_330958389.1">
    <property type="nucleotide sequence ID" value="NZ_JAZGJQ010000006.1"/>
</dbReference>
<dbReference type="PANTHER" id="PTHR10695">
    <property type="entry name" value="DEPHOSPHO-COA KINASE-RELATED"/>
    <property type="match status" value="1"/>
</dbReference>
<reference evidence="5 6" key="1">
    <citation type="submission" date="2024-01" db="EMBL/GenBank/DDBJ databases">
        <title>Description of Olsenella sp. nov., isolated from pig feces.</title>
        <authorList>
            <person name="Chang Y.-H."/>
        </authorList>
    </citation>
    <scope>NUCLEOTIDE SEQUENCE [LARGE SCALE GENOMIC DNA]</scope>
    <source>
        <strain evidence="5 6">YH-ols2223</strain>
    </source>
</reference>
<dbReference type="PROSITE" id="PS51219">
    <property type="entry name" value="DPCK"/>
    <property type="match status" value="1"/>
</dbReference>
<keyword evidence="3 5" id="KW-0418">Kinase</keyword>
<dbReference type="GO" id="GO:0004140">
    <property type="term" value="F:dephospho-CoA kinase activity"/>
    <property type="evidence" value="ECO:0007669"/>
    <property type="project" value="UniProtKB-EC"/>
</dbReference>
<proteinExistence type="inferred from homology"/>
<protein>
    <recommendedName>
        <fullName evidence="3 4">Dephospho-CoA kinase</fullName>
        <ecNumber evidence="3 4">2.7.1.24</ecNumber>
    </recommendedName>
    <alternativeName>
        <fullName evidence="3">Dephosphocoenzyme A kinase</fullName>
    </alternativeName>
</protein>
<keyword evidence="3" id="KW-0173">Coenzyme A biosynthesis</keyword>
<dbReference type="EMBL" id="JAZGJQ010000006">
    <property type="protein sequence ID" value="MEE6147621.1"/>
    <property type="molecule type" value="Genomic_DNA"/>
</dbReference>
<evidence type="ECO:0000256" key="1">
    <source>
        <dbReference type="ARBA" id="ARBA00022741"/>
    </source>
</evidence>
<dbReference type="Pfam" id="PF01121">
    <property type="entry name" value="CoaE"/>
    <property type="match status" value="1"/>
</dbReference>
<comment type="similarity">
    <text evidence="3">Belongs to the CoaE family.</text>
</comment>
<evidence type="ECO:0000256" key="2">
    <source>
        <dbReference type="ARBA" id="ARBA00022840"/>
    </source>
</evidence>
<evidence type="ECO:0000313" key="6">
    <source>
        <dbReference type="Proteomes" id="UP001332931"/>
    </source>
</evidence>
<keyword evidence="6" id="KW-1185">Reference proteome</keyword>
<dbReference type="PANTHER" id="PTHR10695:SF46">
    <property type="entry name" value="BIFUNCTIONAL COENZYME A SYNTHASE-RELATED"/>
    <property type="match status" value="1"/>
</dbReference>
<keyword evidence="1 3" id="KW-0547">Nucleotide-binding</keyword>
<feature type="binding site" evidence="3">
    <location>
        <begin position="11"/>
        <end position="16"/>
    </location>
    <ligand>
        <name>ATP</name>
        <dbReference type="ChEBI" id="CHEBI:30616"/>
    </ligand>
</feature>
<dbReference type="Proteomes" id="UP001332931">
    <property type="component" value="Unassembled WGS sequence"/>
</dbReference>
<gene>
    <name evidence="3 5" type="primary">coaE</name>
    <name evidence="5" type="ORF">VXJ25_06470</name>
</gene>
<dbReference type="SUPFAM" id="SSF52540">
    <property type="entry name" value="P-loop containing nucleoside triphosphate hydrolases"/>
    <property type="match status" value="1"/>
</dbReference>
<dbReference type="CDD" id="cd02022">
    <property type="entry name" value="DPCK"/>
    <property type="match status" value="1"/>
</dbReference>
<dbReference type="Gene3D" id="3.40.50.300">
    <property type="entry name" value="P-loop containing nucleotide triphosphate hydrolases"/>
    <property type="match status" value="1"/>
</dbReference>
<keyword evidence="3" id="KW-0963">Cytoplasm</keyword>
<comment type="function">
    <text evidence="3">Catalyzes the phosphorylation of the 3'-hydroxyl group of dephosphocoenzyme A to form coenzyme A.</text>
</comment>